<dbReference type="EMBL" id="BAAAPF010000002">
    <property type="protein sequence ID" value="GAA2106891.1"/>
    <property type="molecule type" value="Genomic_DNA"/>
</dbReference>
<comment type="caution">
    <text evidence="3">The sequence shown here is derived from an EMBL/GenBank/DDBJ whole genome shotgun (WGS) entry which is preliminary data.</text>
</comment>
<evidence type="ECO:0000313" key="3">
    <source>
        <dbReference type="EMBL" id="GAA2106891.1"/>
    </source>
</evidence>
<feature type="transmembrane region" description="Helical" evidence="2">
    <location>
        <begin position="21"/>
        <end position="42"/>
    </location>
</feature>
<sequence>MNEQFGRAGTALRSALPPPRFFGFLLVLAVVFAVAYGVGSAVGPVAPDMRGSDPESSVGDAPGGDSHGTHGR</sequence>
<keyword evidence="2" id="KW-1133">Transmembrane helix</keyword>
<evidence type="ECO:0000313" key="4">
    <source>
        <dbReference type="Proteomes" id="UP001500443"/>
    </source>
</evidence>
<protein>
    <submittedName>
        <fullName evidence="3">Uncharacterized protein</fullName>
    </submittedName>
</protein>
<proteinExistence type="predicted"/>
<keyword evidence="2" id="KW-0812">Transmembrane</keyword>
<evidence type="ECO:0000256" key="1">
    <source>
        <dbReference type="SAM" id="MobiDB-lite"/>
    </source>
</evidence>
<feature type="region of interest" description="Disordered" evidence="1">
    <location>
        <begin position="42"/>
        <end position="72"/>
    </location>
</feature>
<dbReference type="Proteomes" id="UP001500443">
    <property type="component" value="Unassembled WGS sequence"/>
</dbReference>
<keyword evidence="2" id="KW-0472">Membrane</keyword>
<dbReference type="RefSeq" id="WP_344286719.1">
    <property type="nucleotide sequence ID" value="NZ_BAAAPF010000002.1"/>
</dbReference>
<name>A0ABP5IYR4_9ACTN</name>
<reference evidence="4" key="1">
    <citation type="journal article" date="2019" name="Int. J. Syst. Evol. Microbiol.">
        <title>The Global Catalogue of Microorganisms (GCM) 10K type strain sequencing project: providing services to taxonomists for standard genome sequencing and annotation.</title>
        <authorList>
            <consortium name="The Broad Institute Genomics Platform"/>
            <consortium name="The Broad Institute Genome Sequencing Center for Infectious Disease"/>
            <person name="Wu L."/>
            <person name="Ma J."/>
        </authorList>
    </citation>
    <scope>NUCLEOTIDE SEQUENCE [LARGE SCALE GENOMIC DNA]</scope>
    <source>
        <strain evidence="4">JCM 15481</strain>
    </source>
</reference>
<accession>A0ABP5IYR4</accession>
<evidence type="ECO:0000256" key="2">
    <source>
        <dbReference type="SAM" id="Phobius"/>
    </source>
</evidence>
<gene>
    <name evidence="3" type="ORF">GCM10009802_01510</name>
</gene>
<keyword evidence="4" id="KW-1185">Reference proteome</keyword>
<organism evidence="3 4">
    <name type="scientific">Streptomyces synnematoformans</name>
    <dbReference type="NCBI Taxonomy" id="415721"/>
    <lineage>
        <taxon>Bacteria</taxon>
        <taxon>Bacillati</taxon>
        <taxon>Actinomycetota</taxon>
        <taxon>Actinomycetes</taxon>
        <taxon>Kitasatosporales</taxon>
        <taxon>Streptomycetaceae</taxon>
        <taxon>Streptomyces</taxon>
    </lineage>
</organism>